<evidence type="ECO:0000256" key="4">
    <source>
        <dbReference type="ARBA" id="ARBA00022692"/>
    </source>
</evidence>
<gene>
    <name evidence="8" type="ORF">ACFFF8_04910</name>
</gene>
<dbReference type="PANTHER" id="PTHR33452:SF1">
    <property type="entry name" value="INNER MEMBRANE PROTEIN YPHA-RELATED"/>
    <property type="match status" value="1"/>
</dbReference>
<evidence type="ECO:0000256" key="1">
    <source>
        <dbReference type="ARBA" id="ARBA00004651"/>
    </source>
</evidence>
<evidence type="ECO:0000256" key="3">
    <source>
        <dbReference type="ARBA" id="ARBA00022475"/>
    </source>
</evidence>
<dbReference type="InterPro" id="IPR051907">
    <property type="entry name" value="DoxX-like_oxidoreductase"/>
</dbReference>
<comment type="subcellular location">
    <subcellularLocation>
        <location evidence="1">Cell membrane</location>
        <topology evidence="1">Multi-pass membrane protein</topology>
    </subcellularLocation>
</comment>
<keyword evidence="5 7" id="KW-1133">Transmembrane helix</keyword>
<organism evidence="8 9">
    <name type="scientific">Novosphingobium clariflavum</name>
    <dbReference type="NCBI Taxonomy" id="2029884"/>
    <lineage>
        <taxon>Bacteria</taxon>
        <taxon>Pseudomonadati</taxon>
        <taxon>Pseudomonadota</taxon>
        <taxon>Alphaproteobacteria</taxon>
        <taxon>Sphingomonadales</taxon>
        <taxon>Sphingomonadaceae</taxon>
        <taxon>Novosphingobium</taxon>
    </lineage>
</organism>
<comment type="similarity">
    <text evidence="2">Belongs to the DoxX family.</text>
</comment>
<comment type="caution">
    <text evidence="8">The sequence shown here is derived from an EMBL/GenBank/DDBJ whole genome shotgun (WGS) entry which is preliminary data.</text>
</comment>
<dbReference type="EMBL" id="JBHLTM010000019">
    <property type="protein sequence ID" value="MFC0683925.1"/>
    <property type="molecule type" value="Genomic_DNA"/>
</dbReference>
<protein>
    <submittedName>
        <fullName evidence="8">DoxX family protein</fullName>
    </submittedName>
</protein>
<evidence type="ECO:0000313" key="8">
    <source>
        <dbReference type="EMBL" id="MFC0683925.1"/>
    </source>
</evidence>
<keyword evidence="9" id="KW-1185">Reference proteome</keyword>
<evidence type="ECO:0000313" key="9">
    <source>
        <dbReference type="Proteomes" id="UP001589858"/>
    </source>
</evidence>
<keyword evidence="4 7" id="KW-0812">Transmembrane</keyword>
<reference evidence="8 9" key="1">
    <citation type="submission" date="2024-09" db="EMBL/GenBank/DDBJ databases">
        <authorList>
            <person name="Sun Q."/>
            <person name="Mori K."/>
        </authorList>
    </citation>
    <scope>NUCLEOTIDE SEQUENCE [LARGE SCALE GENOMIC DNA]</scope>
    <source>
        <strain evidence="8 9">CICC 11035S</strain>
    </source>
</reference>
<evidence type="ECO:0000256" key="5">
    <source>
        <dbReference type="ARBA" id="ARBA00022989"/>
    </source>
</evidence>
<dbReference type="Proteomes" id="UP001589858">
    <property type="component" value="Unassembled WGS sequence"/>
</dbReference>
<keyword evidence="3" id="KW-1003">Cell membrane</keyword>
<feature type="transmembrane region" description="Helical" evidence="7">
    <location>
        <begin position="81"/>
        <end position="104"/>
    </location>
</feature>
<dbReference type="PANTHER" id="PTHR33452">
    <property type="entry name" value="OXIDOREDUCTASE CATD-RELATED"/>
    <property type="match status" value="1"/>
</dbReference>
<feature type="transmembrane region" description="Helical" evidence="7">
    <location>
        <begin position="116"/>
        <end position="135"/>
    </location>
</feature>
<feature type="transmembrane region" description="Helical" evidence="7">
    <location>
        <begin position="20"/>
        <end position="40"/>
    </location>
</feature>
<dbReference type="Pfam" id="PF07681">
    <property type="entry name" value="DoxX"/>
    <property type="match status" value="1"/>
</dbReference>
<accession>A0ABV6S3W4</accession>
<feature type="transmembrane region" description="Helical" evidence="7">
    <location>
        <begin position="52"/>
        <end position="74"/>
    </location>
</feature>
<dbReference type="RefSeq" id="WP_267223253.1">
    <property type="nucleotide sequence ID" value="NZ_JAPCWC010000021.1"/>
</dbReference>
<proteinExistence type="inferred from homology"/>
<dbReference type="InterPro" id="IPR032808">
    <property type="entry name" value="DoxX"/>
</dbReference>
<name>A0ABV6S3W4_9SPHN</name>
<evidence type="ECO:0000256" key="2">
    <source>
        <dbReference type="ARBA" id="ARBA00006679"/>
    </source>
</evidence>
<sequence>MTSPSSPAISASTAPYGAFVLRVTLGVTFLAHFALKLFVFTPAGTAAYFGSLGLPPALAYASMAAEFLGGLALITGFKARAVALALIPLLVGTIVTVHGANGFFFNAPGGGWEYPAFWSIALLVQALIGDGAFALSPTLRKA</sequence>
<evidence type="ECO:0000256" key="6">
    <source>
        <dbReference type="ARBA" id="ARBA00023136"/>
    </source>
</evidence>
<keyword evidence="6 7" id="KW-0472">Membrane</keyword>
<evidence type="ECO:0000256" key="7">
    <source>
        <dbReference type="SAM" id="Phobius"/>
    </source>
</evidence>